<dbReference type="SMART" id="SM00726">
    <property type="entry name" value="UIM"/>
    <property type="match status" value="3"/>
</dbReference>
<evidence type="ECO:0000256" key="2">
    <source>
        <dbReference type="ARBA" id="ARBA00004123"/>
    </source>
</evidence>
<evidence type="ECO:0000256" key="22">
    <source>
        <dbReference type="ARBA" id="ARBA00082178"/>
    </source>
</evidence>
<dbReference type="Proteomes" id="UP001479290">
    <property type="component" value="Unassembled WGS sequence"/>
</dbReference>
<gene>
    <name evidence="25" type="ORF">ABG768_002879</name>
</gene>
<dbReference type="InterPro" id="IPR018200">
    <property type="entry name" value="USP_CS"/>
</dbReference>
<evidence type="ECO:0000256" key="4">
    <source>
        <dbReference type="ARBA" id="ARBA00009085"/>
    </source>
</evidence>
<feature type="compositionally biased region" description="Low complexity" evidence="23">
    <location>
        <begin position="509"/>
        <end position="519"/>
    </location>
</feature>
<accession>A0AAW2A654</accession>
<dbReference type="FunFam" id="3.90.70.10:FF:000004">
    <property type="entry name" value="Putative ubiquitin carboxyl-terminal hydrolase 25"/>
    <property type="match status" value="1"/>
</dbReference>
<reference evidence="25 26" key="1">
    <citation type="submission" date="2024-05" db="EMBL/GenBank/DDBJ databases">
        <title>A high-quality chromosomal-level genome assembly of Topmouth culter (Culter alburnus).</title>
        <authorList>
            <person name="Zhao H."/>
        </authorList>
    </citation>
    <scope>NUCLEOTIDE SEQUENCE [LARGE SCALE GENOMIC DNA]</scope>
    <source>
        <strain evidence="25">CATC2023</strain>
        <tissue evidence="25">Muscle</tissue>
    </source>
</reference>
<dbReference type="EMBL" id="JAWDJR010000010">
    <property type="protein sequence ID" value="KAK9968563.1"/>
    <property type="molecule type" value="Genomic_DNA"/>
</dbReference>
<dbReference type="InterPro" id="IPR028889">
    <property type="entry name" value="USP"/>
</dbReference>
<dbReference type="CDD" id="cd14354">
    <property type="entry name" value="UBA_UBP25"/>
    <property type="match status" value="1"/>
</dbReference>
<feature type="domain" description="USP" evidence="24">
    <location>
        <begin position="168"/>
        <end position="662"/>
    </location>
</feature>
<evidence type="ECO:0000256" key="1">
    <source>
        <dbReference type="ARBA" id="ARBA00000707"/>
    </source>
</evidence>
<keyword evidence="9" id="KW-0645">Protease</keyword>
<evidence type="ECO:0000256" key="23">
    <source>
        <dbReference type="SAM" id="MobiDB-lite"/>
    </source>
</evidence>
<dbReference type="Pfam" id="PF00443">
    <property type="entry name" value="UCH"/>
    <property type="match status" value="1"/>
</dbReference>
<name>A0AAW2A654_CULAL</name>
<evidence type="ECO:0000256" key="12">
    <source>
        <dbReference type="ARBA" id="ARBA00022801"/>
    </source>
</evidence>
<dbReference type="InterPro" id="IPR003903">
    <property type="entry name" value="UIM_dom"/>
</dbReference>
<dbReference type="PANTHER" id="PTHR24006:SF666">
    <property type="entry name" value="UBIQUITIN CARBOXYL-TERMINAL HYDROLASE 25"/>
    <property type="match status" value="1"/>
</dbReference>
<evidence type="ECO:0000256" key="3">
    <source>
        <dbReference type="ARBA" id="ARBA00004496"/>
    </source>
</evidence>
<evidence type="ECO:0000256" key="5">
    <source>
        <dbReference type="ARBA" id="ARBA00012759"/>
    </source>
</evidence>
<keyword evidence="10" id="KW-0677">Repeat</keyword>
<evidence type="ECO:0000256" key="19">
    <source>
        <dbReference type="ARBA" id="ARBA00071638"/>
    </source>
</evidence>
<evidence type="ECO:0000256" key="9">
    <source>
        <dbReference type="ARBA" id="ARBA00022670"/>
    </source>
</evidence>
<evidence type="ECO:0000256" key="6">
    <source>
        <dbReference type="ARBA" id="ARBA00022490"/>
    </source>
</evidence>
<dbReference type="EC" id="3.4.19.12" evidence="5"/>
<evidence type="ECO:0000256" key="7">
    <source>
        <dbReference type="ARBA" id="ARBA00022499"/>
    </source>
</evidence>
<dbReference type="GO" id="GO:0006508">
    <property type="term" value="P:proteolysis"/>
    <property type="evidence" value="ECO:0007669"/>
    <property type="project" value="UniProtKB-KW"/>
</dbReference>
<dbReference type="PROSITE" id="PS50330">
    <property type="entry name" value="UIM"/>
    <property type="match status" value="1"/>
</dbReference>
<comment type="subunit">
    <text evidence="18">Homotetramer, inhibited form. Homodimer, active form. Interacts with ACTA1 (via its C-terminus); the interaction occurs for all isoforms but is strongest for isoform USP25m in muscle differentiating cells. Interacts (isoform USP25m only) with MYBPC1; the interaction prevents proteasomal degradation of MYBPC1. Interacts (isoform USP25m only) with FLNC (via filament repeats 17-18, 20-21 and 24). Interacts with GAPDH. Interacts with SUMO3; the interaction sumoylates efficiently USP25. Interacts with SUMO2; the interaction sumoylates efficiently USP25. Interacts with SUMO1; the interaction only weakly sumoylates USP25. Interacts with SYK; phosphorylates USP25 and regulates USP25 intracellular levels.</text>
</comment>
<dbReference type="InterPro" id="IPR038765">
    <property type="entry name" value="Papain-like_cys_pep_sf"/>
</dbReference>
<dbReference type="GO" id="GO:0005634">
    <property type="term" value="C:nucleus"/>
    <property type="evidence" value="ECO:0007669"/>
    <property type="project" value="UniProtKB-SubCell"/>
</dbReference>
<evidence type="ECO:0000256" key="14">
    <source>
        <dbReference type="ARBA" id="ARBA00022843"/>
    </source>
</evidence>
<keyword evidence="14" id="KW-0832">Ubl conjugation</keyword>
<feature type="compositionally biased region" description="Basic and acidic residues" evidence="23">
    <location>
        <begin position="762"/>
        <end position="786"/>
    </location>
</feature>
<comment type="similarity">
    <text evidence="4">Belongs to the peptidase C19 family.</text>
</comment>
<evidence type="ECO:0000256" key="21">
    <source>
        <dbReference type="ARBA" id="ARBA00078773"/>
    </source>
</evidence>
<keyword evidence="16" id="KW-0539">Nucleus</keyword>
<comment type="subcellular location">
    <subcellularLocation>
        <location evidence="3">Cytoplasm</location>
    </subcellularLocation>
    <subcellularLocation>
        <location evidence="2">Nucleus</location>
    </subcellularLocation>
</comment>
<evidence type="ECO:0000256" key="8">
    <source>
        <dbReference type="ARBA" id="ARBA00022553"/>
    </source>
</evidence>
<dbReference type="GO" id="GO:0004843">
    <property type="term" value="F:cysteine-type deubiquitinase activity"/>
    <property type="evidence" value="ECO:0007669"/>
    <property type="project" value="UniProtKB-EC"/>
</dbReference>
<keyword evidence="7" id="KW-1017">Isopeptide bond</keyword>
<evidence type="ECO:0000256" key="16">
    <source>
        <dbReference type="ARBA" id="ARBA00023242"/>
    </source>
</evidence>
<dbReference type="GO" id="GO:0005829">
    <property type="term" value="C:cytosol"/>
    <property type="evidence" value="ECO:0007669"/>
    <property type="project" value="TreeGrafter"/>
</dbReference>
<keyword evidence="6" id="KW-0963">Cytoplasm</keyword>
<dbReference type="PROSITE" id="PS50235">
    <property type="entry name" value="USP_3"/>
    <property type="match status" value="1"/>
</dbReference>
<dbReference type="InterPro" id="IPR009060">
    <property type="entry name" value="UBA-like_sf"/>
</dbReference>
<comment type="catalytic activity">
    <reaction evidence="1">
        <text>Thiol-dependent hydrolysis of ester, thioester, amide, peptide and isopeptide bonds formed by the C-terminal Gly of ubiquitin (a 76-residue protein attached to proteins as an intracellular targeting signal).</text>
        <dbReference type="EC" id="3.4.19.12"/>
    </reaction>
</comment>
<proteinExistence type="inferred from homology"/>
<feature type="region of interest" description="Disordered" evidence="23">
    <location>
        <begin position="729"/>
        <end position="788"/>
    </location>
</feature>
<sequence>MTVEQNVLQQHSQKHQQTLLNQLREVTGTTDVQLLQQALQVSNGDLAEAVAFLTEKNAKVPQQDEATYYQTAQITNDRYISVGSQADTNVIDLTGDDKDDLQRAIALSLEESNRAFRETGITDEEQAISRVLEASIAENKASLKRTHTEVWSDSPNPHDRKRMDNCPVGLKNVGNTCWFSAVIQSLFNLLEFQRLVLHYSPPARMQDLPRNQKEHRNLPFMQELRRLFSLLVGSKRKYVDPSRAVEILKDAFKSSESQQQDVSEFTHKLLDWLEDAFQIKAEEDREGEKPKNPMVELFYGRFLAVGVLEGKKFENTEMFGQYPLQVNGFKDLHECLEAAMIEGEIESLHSAENSAKSGQEHWFTELPPVLTFELSRFEFNQALGRPEKIHNKLEFPSMLYMDRYMDRNRDITRIKREEIRRLKEHLTVLQQRLERYLSYGSGPKRFPLADVLQYAMEFASSKPVCTSPVEDIDTTAPPGGMTAQLPPPASTGDQPDASVSPESSCSGMQAQQQQQQQQQRVSIHKPFTQSRVPPDLPMHPAPRHITEEELRVLEGCLHRWRSEVENDTRDLQASISRIHRTIELMYSDKSMMQVPYRLHAVLVHEGQANAGHYWAYIYDPHHRQWMKYNDISVTKSSWEELVRDSFGGYRNASAYCLMYIDDKKPFLIEEEFDKETGQMLSGLDKLPPDLKEYVEADNKLFQKEMEEWDTLQARKLQQEKLALAAAAASVAAQPMSTEPSPPDNTAPQHDPEYMEQQSPTGDSKHLQEDTERAISKAAAEHDEKSPEALLNTAMKVEYTRLLRFAQEDTPPERDYRLQHVIVYFIHNQAPKKILERTLLMQFADRNLGFDERCKSIMKVARAKLELIKPDEVNMEEYEMWHQDYRNFRETTVFLLIGLELFLKKSYVEALMYLIYAYQYNKELLSKGPYRGHDEELIAHYRRECLLKLNEHAATLFETGEETEVNAGLSIMNELVVACIPLLLVDEMEEKDMVAVEDMRNRWCSYLGQEMEPNLQEKLTDFLPKLLDCSTEIKSFHDPPKLPSYSTLELCERYGRVMTSLTLSRTPADGR</sequence>
<dbReference type="CDD" id="cd02665">
    <property type="entry name" value="Peptidase_C19I"/>
    <property type="match status" value="1"/>
</dbReference>
<dbReference type="SUPFAM" id="SSF54001">
    <property type="entry name" value="Cysteine proteinases"/>
    <property type="match status" value="1"/>
</dbReference>
<dbReference type="FunFam" id="1.10.8.10:FF:000023">
    <property type="entry name" value="Putative ubiquitin carboxyl-terminal hydrolase 25"/>
    <property type="match status" value="1"/>
</dbReference>
<feature type="region of interest" description="Disordered" evidence="23">
    <location>
        <begin position="465"/>
        <end position="537"/>
    </location>
</feature>
<evidence type="ECO:0000256" key="15">
    <source>
        <dbReference type="ARBA" id="ARBA00023054"/>
    </source>
</evidence>
<evidence type="ECO:0000313" key="25">
    <source>
        <dbReference type="EMBL" id="KAK9968563.1"/>
    </source>
</evidence>
<evidence type="ECO:0000256" key="11">
    <source>
        <dbReference type="ARBA" id="ARBA00022786"/>
    </source>
</evidence>
<keyword evidence="15" id="KW-0175">Coiled coil</keyword>
<evidence type="ECO:0000256" key="10">
    <source>
        <dbReference type="ARBA" id="ARBA00022737"/>
    </source>
</evidence>
<keyword evidence="11" id="KW-0833">Ubl conjugation pathway</keyword>
<dbReference type="Gene3D" id="1.10.8.10">
    <property type="entry name" value="DNA helicase RuvA subunit, C-terminal domain"/>
    <property type="match status" value="1"/>
</dbReference>
<evidence type="ECO:0000256" key="17">
    <source>
        <dbReference type="ARBA" id="ARBA00053306"/>
    </source>
</evidence>
<comment type="function">
    <text evidence="17">The muscle-specific isoform (USP25m) may have a role in the regulation of muscular differentiation and function.</text>
</comment>
<evidence type="ECO:0000256" key="13">
    <source>
        <dbReference type="ARBA" id="ARBA00022807"/>
    </source>
</evidence>
<keyword evidence="8" id="KW-0597">Phosphoprotein</keyword>
<dbReference type="GO" id="GO:0016579">
    <property type="term" value="P:protein deubiquitination"/>
    <property type="evidence" value="ECO:0007669"/>
    <property type="project" value="InterPro"/>
</dbReference>
<dbReference type="AlphaFoldDB" id="A0AAW2A654"/>
<dbReference type="InterPro" id="IPR054108">
    <property type="entry name" value="USP25/28_UIM"/>
</dbReference>
<dbReference type="PROSITE" id="PS00973">
    <property type="entry name" value="USP_2"/>
    <property type="match status" value="1"/>
</dbReference>
<evidence type="ECO:0000313" key="26">
    <source>
        <dbReference type="Proteomes" id="UP001479290"/>
    </source>
</evidence>
<dbReference type="Pfam" id="PF22566">
    <property type="entry name" value="UBA_8"/>
    <property type="match status" value="1"/>
</dbReference>
<evidence type="ECO:0000259" key="24">
    <source>
        <dbReference type="PROSITE" id="PS50235"/>
    </source>
</evidence>
<keyword evidence="12" id="KW-0378">Hydrolase</keyword>
<dbReference type="CDD" id="cd20486">
    <property type="entry name" value="USP25_C"/>
    <property type="match status" value="1"/>
</dbReference>
<dbReference type="InterPro" id="IPR001394">
    <property type="entry name" value="Peptidase_C19_UCH"/>
</dbReference>
<dbReference type="PROSITE" id="PS00972">
    <property type="entry name" value="USP_1"/>
    <property type="match status" value="1"/>
</dbReference>
<keyword evidence="13" id="KW-0788">Thiol protease</keyword>
<dbReference type="InterPro" id="IPR054109">
    <property type="entry name" value="UBA_8"/>
</dbReference>
<dbReference type="Gene3D" id="3.90.70.10">
    <property type="entry name" value="Cysteine proteinases"/>
    <property type="match status" value="1"/>
</dbReference>
<evidence type="ECO:0000256" key="20">
    <source>
        <dbReference type="ARBA" id="ARBA00075172"/>
    </source>
</evidence>
<organism evidence="25 26">
    <name type="scientific">Culter alburnus</name>
    <name type="common">Topmouth culter</name>
    <dbReference type="NCBI Taxonomy" id="194366"/>
    <lineage>
        <taxon>Eukaryota</taxon>
        <taxon>Metazoa</taxon>
        <taxon>Chordata</taxon>
        <taxon>Craniata</taxon>
        <taxon>Vertebrata</taxon>
        <taxon>Euteleostomi</taxon>
        <taxon>Actinopterygii</taxon>
        <taxon>Neopterygii</taxon>
        <taxon>Teleostei</taxon>
        <taxon>Ostariophysi</taxon>
        <taxon>Cypriniformes</taxon>
        <taxon>Xenocyprididae</taxon>
        <taxon>Xenocypridinae</taxon>
        <taxon>Culter</taxon>
    </lineage>
</organism>
<dbReference type="InterPro" id="IPR050164">
    <property type="entry name" value="Peptidase_C19"/>
</dbReference>
<comment type="caution">
    <text evidence="25">The sequence shown here is derived from an EMBL/GenBank/DDBJ whole genome shotgun (WGS) entry which is preliminary data.</text>
</comment>
<dbReference type="SUPFAM" id="SSF46934">
    <property type="entry name" value="UBA-like"/>
    <property type="match status" value="1"/>
</dbReference>
<evidence type="ECO:0000256" key="18">
    <source>
        <dbReference type="ARBA" id="ARBA00062193"/>
    </source>
</evidence>
<dbReference type="Pfam" id="PF21909">
    <property type="entry name" value="USP_UIM_N"/>
    <property type="match status" value="1"/>
</dbReference>
<protein>
    <recommendedName>
        <fullName evidence="19">Ubiquitin carboxyl-terminal hydrolase 25</fullName>
        <ecNumber evidence="5">3.4.19.12</ecNumber>
    </recommendedName>
    <alternativeName>
        <fullName evidence="22">Deubiquitinating enzyme 25</fullName>
    </alternativeName>
    <alternativeName>
        <fullName evidence="20">Ubiquitin thioesterase 25</fullName>
    </alternativeName>
    <alternativeName>
        <fullName evidence="21">Ubiquitin-specific-processing protease 25</fullName>
    </alternativeName>
</protein>
<keyword evidence="26" id="KW-1185">Reference proteome</keyword>
<dbReference type="PANTHER" id="PTHR24006">
    <property type="entry name" value="UBIQUITIN CARBOXYL-TERMINAL HYDROLASE"/>
    <property type="match status" value="1"/>
</dbReference>